<reference evidence="2" key="1">
    <citation type="journal article" date="2019" name="Int. J. Syst. Evol. Microbiol.">
        <title>The Global Catalogue of Microorganisms (GCM) 10K type strain sequencing project: providing services to taxonomists for standard genome sequencing and annotation.</title>
        <authorList>
            <consortium name="The Broad Institute Genomics Platform"/>
            <consortium name="The Broad Institute Genome Sequencing Center for Infectious Disease"/>
            <person name="Wu L."/>
            <person name="Ma J."/>
        </authorList>
    </citation>
    <scope>NUCLEOTIDE SEQUENCE [LARGE SCALE GENOMIC DNA]</scope>
    <source>
        <strain evidence="2">CCUG 49679</strain>
    </source>
</reference>
<evidence type="ECO:0000313" key="2">
    <source>
        <dbReference type="Proteomes" id="UP001596287"/>
    </source>
</evidence>
<dbReference type="RefSeq" id="WP_379790963.1">
    <property type="nucleotide sequence ID" value="NZ_JBHSQB010000004.1"/>
</dbReference>
<comment type="caution">
    <text evidence="1">The sequence shown here is derived from an EMBL/GenBank/DDBJ whole genome shotgun (WGS) entry which is preliminary data.</text>
</comment>
<proteinExistence type="predicted"/>
<name>A0ABW1PKE7_9FLAO</name>
<protein>
    <submittedName>
        <fullName evidence="1">Uncharacterized protein</fullName>
    </submittedName>
</protein>
<organism evidence="1 2">
    <name type="scientific">Flavobacterium qiangtangense</name>
    <dbReference type="NCBI Taxonomy" id="1442595"/>
    <lineage>
        <taxon>Bacteria</taxon>
        <taxon>Pseudomonadati</taxon>
        <taxon>Bacteroidota</taxon>
        <taxon>Flavobacteriia</taxon>
        <taxon>Flavobacteriales</taxon>
        <taxon>Flavobacteriaceae</taxon>
        <taxon>Flavobacterium</taxon>
    </lineage>
</organism>
<evidence type="ECO:0000313" key="1">
    <source>
        <dbReference type="EMBL" id="MFC6096103.1"/>
    </source>
</evidence>
<dbReference type="Proteomes" id="UP001596287">
    <property type="component" value="Unassembled WGS sequence"/>
</dbReference>
<accession>A0ABW1PKE7</accession>
<sequence length="65" mass="7194">MICNNLHENLNHGRTSEKAPAIFKDTENYIGDGENIGNDVNKIGREVCDKIVYDADEIQASETGI</sequence>
<keyword evidence="2" id="KW-1185">Reference proteome</keyword>
<gene>
    <name evidence="1" type="ORF">ACFPVY_05545</name>
</gene>
<dbReference type="EMBL" id="JBHSQB010000004">
    <property type="protein sequence ID" value="MFC6096103.1"/>
    <property type="molecule type" value="Genomic_DNA"/>
</dbReference>